<keyword evidence="1" id="KW-0547">Nucleotide-binding</keyword>
<dbReference type="PANTHER" id="PTHR32071">
    <property type="entry name" value="TRANSCRIPTIONAL REGULATORY PROTEIN"/>
    <property type="match status" value="1"/>
</dbReference>
<dbReference type="InterPro" id="IPR003593">
    <property type="entry name" value="AAA+_ATPase"/>
</dbReference>
<dbReference type="Pfam" id="PF00989">
    <property type="entry name" value="PAS"/>
    <property type="match status" value="1"/>
</dbReference>
<dbReference type="InterPro" id="IPR000700">
    <property type="entry name" value="PAS-assoc_C"/>
</dbReference>
<evidence type="ECO:0000256" key="2">
    <source>
        <dbReference type="ARBA" id="ARBA00022797"/>
    </source>
</evidence>
<feature type="domain" description="PAC" evidence="11">
    <location>
        <begin position="210"/>
        <end position="262"/>
    </location>
</feature>
<dbReference type="SUPFAM" id="SSF52540">
    <property type="entry name" value="P-loop containing nucleoside triphosphate hydrolases"/>
    <property type="match status" value="1"/>
</dbReference>
<dbReference type="Gene3D" id="3.10.580.10">
    <property type="entry name" value="CBS-domain"/>
    <property type="match status" value="1"/>
</dbReference>
<dbReference type="Gene3D" id="1.10.10.60">
    <property type="entry name" value="Homeodomain-like"/>
    <property type="match status" value="1"/>
</dbReference>
<feature type="domain" description="Sigma-54 factor interaction" evidence="9">
    <location>
        <begin position="287"/>
        <end position="516"/>
    </location>
</feature>
<dbReference type="InterPro" id="IPR030828">
    <property type="entry name" value="HTH_TyrR"/>
</dbReference>
<dbReference type="Gene3D" id="1.10.8.60">
    <property type="match status" value="1"/>
</dbReference>
<name>A0AA41UIW5_9BACT</name>
<keyword evidence="4" id="KW-0805">Transcription regulation</keyword>
<dbReference type="InterPro" id="IPR000644">
    <property type="entry name" value="CBS_dom"/>
</dbReference>
<evidence type="ECO:0000256" key="7">
    <source>
        <dbReference type="ARBA" id="ARBA00029500"/>
    </source>
</evidence>
<dbReference type="PROSITE" id="PS50112">
    <property type="entry name" value="PAS"/>
    <property type="match status" value="1"/>
</dbReference>
<dbReference type="InterPro" id="IPR025943">
    <property type="entry name" value="Sigma_54_int_dom_ATP-bd_2"/>
</dbReference>
<dbReference type="GO" id="GO:0005524">
    <property type="term" value="F:ATP binding"/>
    <property type="evidence" value="ECO:0007669"/>
    <property type="project" value="UniProtKB-KW"/>
</dbReference>
<sequence>MQIAEILVHTPSLPETAAIAKAIALLCGSDTGLLPVTDAAGRLTGVLTTQRLLAALQNGQPWDGPVRPLIDTDPPTLAADADPQSLAPQDLPALVVDNAGAPIGVVTLTTYAAFLHRHNSELQNRCTVAQRELGEVKLLNKELEAIIDSSYDGIWITDGNGVILNINKASERISGRPAKTYIGRNMKELVDKGLLDQSTTLLVMEKRERVTINQTIKTANGDTMVVLATGNPVFDDTGNLYRIVTNTRDISELVRLRDRLYKEQELSLRYMAELVQLRKLQSKSADLIYRGSDMQRIVELSSRVADVDSTILITGESGTGKEMIARLIHQLGRGDKKPFIAIDCGAIPDQLLESELFGYEGGAFTGAKKEGKPGMFELAHTGTLFLDEVAELPLALQAKLLRVLQSKEVLRVGGTRPIPVDARIITATNKDLARMLMEKRFREDLYYRLMVVPIHTPPLRERREDIPPLVYHFVDAFNRHHNFSKTIAPEVMDRLVAYDWPGNVRELKNVVERMMVMSGAPRVTTDDLPAFIQPKRPLPKVGSRLKEAVAETETYLLKETYKEHKSWQKVAQVLGVDYTTVYRKVAKYHLTV</sequence>
<evidence type="ECO:0000313" key="13">
    <source>
        <dbReference type="EMBL" id="MCJ8499962.1"/>
    </source>
</evidence>
<dbReference type="SMART" id="SM00382">
    <property type="entry name" value="AAA"/>
    <property type="match status" value="1"/>
</dbReference>
<protein>
    <recommendedName>
        <fullName evidence="7">HTH-type transcriptional regulatory protein TyrR</fullName>
    </recommendedName>
</protein>
<organism evidence="13 14">
    <name type="scientific">Desulfatitalea alkaliphila</name>
    <dbReference type="NCBI Taxonomy" id="2929485"/>
    <lineage>
        <taxon>Bacteria</taxon>
        <taxon>Pseudomonadati</taxon>
        <taxon>Thermodesulfobacteriota</taxon>
        <taxon>Desulfobacteria</taxon>
        <taxon>Desulfobacterales</taxon>
        <taxon>Desulfosarcinaceae</taxon>
        <taxon>Desulfatitalea</taxon>
    </lineage>
</organism>
<dbReference type="FunFam" id="3.40.50.300:FF:000006">
    <property type="entry name" value="DNA-binding transcriptional regulator NtrC"/>
    <property type="match status" value="1"/>
</dbReference>
<dbReference type="SUPFAM" id="SSF54631">
    <property type="entry name" value="CBS-domain pair"/>
    <property type="match status" value="1"/>
</dbReference>
<dbReference type="SUPFAM" id="SSF46689">
    <property type="entry name" value="Homeodomain-like"/>
    <property type="match status" value="1"/>
</dbReference>
<dbReference type="InterPro" id="IPR000014">
    <property type="entry name" value="PAS"/>
</dbReference>
<dbReference type="CDD" id="cd00130">
    <property type="entry name" value="PAS"/>
    <property type="match status" value="1"/>
</dbReference>
<dbReference type="PROSITE" id="PS50113">
    <property type="entry name" value="PAC"/>
    <property type="match status" value="1"/>
</dbReference>
<dbReference type="Pfam" id="PF25601">
    <property type="entry name" value="AAA_lid_14"/>
    <property type="match status" value="1"/>
</dbReference>
<evidence type="ECO:0000256" key="1">
    <source>
        <dbReference type="ARBA" id="ARBA00022741"/>
    </source>
</evidence>
<dbReference type="InterPro" id="IPR013767">
    <property type="entry name" value="PAS_fold"/>
</dbReference>
<dbReference type="InterPro" id="IPR025944">
    <property type="entry name" value="Sigma_54_int_dom_CS"/>
</dbReference>
<accession>A0AA41UIW5</accession>
<evidence type="ECO:0000259" key="9">
    <source>
        <dbReference type="PROSITE" id="PS50045"/>
    </source>
</evidence>
<dbReference type="RefSeq" id="WP_246903665.1">
    <property type="nucleotide sequence ID" value="NZ_JALJRB010000004.1"/>
</dbReference>
<dbReference type="PROSITE" id="PS00676">
    <property type="entry name" value="SIGMA54_INTERACT_2"/>
    <property type="match status" value="1"/>
</dbReference>
<feature type="domain" description="PAS" evidence="10">
    <location>
        <begin position="139"/>
        <end position="190"/>
    </location>
</feature>
<evidence type="ECO:0000256" key="4">
    <source>
        <dbReference type="ARBA" id="ARBA00023015"/>
    </source>
</evidence>
<dbReference type="PROSITE" id="PS00675">
    <property type="entry name" value="SIGMA54_INTERACT_1"/>
    <property type="match status" value="1"/>
</dbReference>
<dbReference type="SMART" id="SM00091">
    <property type="entry name" value="PAS"/>
    <property type="match status" value="1"/>
</dbReference>
<keyword evidence="8" id="KW-0129">CBS domain</keyword>
<evidence type="ECO:0000256" key="3">
    <source>
        <dbReference type="ARBA" id="ARBA00022840"/>
    </source>
</evidence>
<evidence type="ECO:0000313" key="14">
    <source>
        <dbReference type="Proteomes" id="UP001165427"/>
    </source>
</evidence>
<dbReference type="CDD" id="cd00009">
    <property type="entry name" value="AAA"/>
    <property type="match status" value="1"/>
</dbReference>
<dbReference type="GO" id="GO:0006355">
    <property type="term" value="P:regulation of DNA-templated transcription"/>
    <property type="evidence" value="ECO:0007669"/>
    <property type="project" value="InterPro"/>
</dbReference>
<gene>
    <name evidence="13" type="ORF">MRX98_05200</name>
</gene>
<dbReference type="InterPro" id="IPR046342">
    <property type="entry name" value="CBS_dom_sf"/>
</dbReference>
<dbReference type="Gene3D" id="3.40.50.300">
    <property type="entry name" value="P-loop containing nucleotide triphosphate hydrolases"/>
    <property type="match status" value="1"/>
</dbReference>
<evidence type="ECO:0000256" key="5">
    <source>
        <dbReference type="ARBA" id="ARBA00023125"/>
    </source>
</evidence>
<evidence type="ECO:0000259" key="11">
    <source>
        <dbReference type="PROSITE" id="PS50113"/>
    </source>
</evidence>
<evidence type="ECO:0000259" key="10">
    <source>
        <dbReference type="PROSITE" id="PS50112"/>
    </source>
</evidence>
<dbReference type="AlphaFoldDB" id="A0AA41UIW5"/>
<dbReference type="PROSITE" id="PS50045">
    <property type="entry name" value="SIGMA54_INTERACT_4"/>
    <property type="match status" value="1"/>
</dbReference>
<proteinExistence type="predicted"/>
<dbReference type="Pfam" id="PF00158">
    <property type="entry name" value="Sigma54_activat"/>
    <property type="match status" value="1"/>
</dbReference>
<dbReference type="NCBIfam" id="TIGR00229">
    <property type="entry name" value="sensory_box"/>
    <property type="match status" value="1"/>
</dbReference>
<dbReference type="InterPro" id="IPR025662">
    <property type="entry name" value="Sigma_54_int_dom_ATP-bd_1"/>
</dbReference>
<keyword evidence="2" id="KW-0058">Aromatic hydrocarbons catabolism</keyword>
<dbReference type="InterPro" id="IPR002078">
    <property type="entry name" value="Sigma_54_int"/>
</dbReference>
<evidence type="ECO:0000256" key="8">
    <source>
        <dbReference type="PROSITE-ProRule" id="PRU00703"/>
    </source>
</evidence>
<dbReference type="PROSITE" id="PS00688">
    <property type="entry name" value="SIGMA54_INTERACT_3"/>
    <property type="match status" value="1"/>
</dbReference>
<dbReference type="PROSITE" id="PS51371">
    <property type="entry name" value="CBS"/>
    <property type="match status" value="1"/>
</dbReference>
<keyword evidence="14" id="KW-1185">Reference proteome</keyword>
<dbReference type="InterPro" id="IPR035965">
    <property type="entry name" value="PAS-like_dom_sf"/>
</dbReference>
<dbReference type="Proteomes" id="UP001165427">
    <property type="component" value="Unassembled WGS sequence"/>
</dbReference>
<keyword evidence="5" id="KW-0238">DNA-binding</keyword>
<dbReference type="Pfam" id="PF18024">
    <property type="entry name" value="HTH_50"/>
    <property type="match status" value="1"/>
</dbReference>
<feature type="domain" description="CBS" evidence="12">
    <location>
        <begin position="6"/>
        <end position="64"/>
    </location>
</feature>
<evidence type="ECO:0000259" key="12">
    <source>
        <dbReference type="PROSITE" id="PS51371"/>
    </source>
</evidence>
<dbReference type="Gene3D" id="3.30.450.20">
    <property type="entry name" value="PAS domain"/>
    <property type="match status" value="1"/>
</dbReference>
<keyword evidence="6" id="KW-0804">Transcription</keyword>
<dbReference type="InterPro" id="IPR027417">
    <property type="entry name" value="P-loop_NTPase"/>
</dbReference>
<keyword evidence="3" id="KW-0067">ATP-binding</keyword>
<dbReference type="InterPro" id="IPR009057">
    <property type="entry name" value="Homeodomain-like_sf"/>
</dbReference>
<comment type="caution">
    <text evidence="13">The sequence shown here is derived from an EMBL/GenBank/DDBJ whole genome shotgun (WGS) entry which is preliminary data.</text>
</comment>
<dbReference type="SUPFAM" id="SSF55785">
    <property type="entry name" value="PYP-like sensor domain (PAS domain)"/>
    <property type="match status" value="1"/>
</dbReference>
<evidence type="ECO:0000256" key="6">
    <source>
        <dbReference type="ARBA" id="ARBA00023163"/>
    </source>
</evidence>
<reference evidence="13" key="1">
    <citation type="submission" date="2022-04" db="EMBL/GenBank/DDBJ databases">
        <title>Desulfatitalea alkaliphila sp. nov., a novel anaerobic sulfate-reducing bacterium isolated from terrestrial mud volcano, Taman Peninsula, Russia.</title>
        <authorList>
            <person name="Khomyakova M.A."/>
            <person name="Merkel A.Y."/>
            <person name="Slobodkin A.I."/>
        </authorList>
    </citation>
    <scope>NUCLEOTIDE SEQUENCE</scope>
    <source>
        <strain evidence="13">M08but</strain>
    </source>
</reference>
<dbReference type="GO" id="GO:0003677">
    <property type="term" value="F:DNA binding"/>
    <property type="evidence" value="ECO:0007669"/>
    <property type="project" value="UniProtKB-KW"/>
</dbReference>
<dbReference type="EMBL" id="JALJRB010000004">
    <property type="protein sequence ID" value="MCJ8499962.1"/>
    <property type="molecule type" value="Genomic_DNA"/>
</dbReference>
<dbReference type="PANTHER" id="PTHR32071:SF57">
    <property type="entry name" value="C4-DICARBOXYLATE TRANSPORT TRANSCRIPTIONAL REGULATORY PROTEIN DCTD"/>
    <property type="match status" value="1"/>
</dbReference>
<dbReference type="InterPro" id="IPR058031">
    <property type="entry name" value="AAA_lid_NorR"/>
</dbReference>